<dbReference type="FunFam" id="3.10.20.90:FF:000254">
    <property type="entry name" value="UV excision repair protein Rad23"/>
    <property type="match status" value="1"/>
</dbReference>
<dbReference type="FunFam" id="1.10.8.10:FF:000003">
    <property type="entry name" value="UV excision repair protein RAD23 homolog"/>
    <property type="match status" value="1"/>
</dbReference>
<dbReference type="NCBIfam" id="TIGR00601">
    <property type="entry name" value="rad23"/>
    <property type="match status" value="1"/>
</dbReference>
<name>A0A1W0X1C8_HYPEX</name>
<dbReference type="Gene3D" id="1.10.10.540">
    <property type="entry name" value="XPC-binding domain"/>
    <property type="match status" value="1"/>
</dbReference>
<dbReference type="Pfam" id="PF00627">
    <property type="entry name" value="UBA"/>
    <property type="match status" value="2"/>
</dbReference>
<dbReference type="PROSITE" id="PS50030">
    <property type="entry name" value="UBA"/>
    <property type="match status" value="2"/>
</dbReference>
<protein>
    <recommendedName>
        <fullName evidence="5">UV excision repair protein RAD23</fullName>
    </recommendedName>
</protein>
<feature type="domain" description="UBA" evidence="7">
    <location>
        <begin position="150"/>
        <end position="191"/>
    </location>
</feature>
<dbReference type="Pfam" id="PF09280">
    <property type="entry name" value="XPC-binding"/>
    <property type="match status" value="1"/>
</dbReference>
<dbReference type="GO" id="GO:0043161">
    <property type="term" value="P:proteasome-mediated ubiquitin-dependent protein catabolic process"/>
    <property type="evidence" value="ECO:0007669"/>
    <property type="project" value="UniProtKB-UniRule"/>
</dbReference>
<dbReference type="PANTHER" id="PTHR10621:SF0">
    <property type="entry name" value="UV EXCISION REPAIR PROTEIN RAD23"/>
    <property type="match status" value="1"/>
</dbReference>
<dbReference type="GO" id="GO:0006289">
    <property type="term" value="P:nucleotide-excision repair"/>
    <property type="evidence" value="ECO:0007669"/>
    <property type="project" value="UniProtKB-UniRule"/>
</dbReference>
<gene>
    <name evidence="9" type="ORF">BV898_04735</name>
</gene>
<dbReference type="CDD" id="cd14281">
    <property type="entry name" value="UBA2_Rad23_like"/>
    <property type="match status" value="1"/>
</dbReference>
<comment type="function">
    <text evidence="5">Multiubiquitin chain receptor involved in modulation of proteasomal degradation. Involved in nucleotide excision repair.</text>
</comment>
<feature type="compositionally biased region" description="Low complexity" evidence="6">
    <location>
        <begin position="84"/>
        <end position="115"/>
    </location>
</feature>
<dbReference type="InterPro" id="IPR015940">
    <property type="entry name" value="UBA"/>
</dbReference>
<dbReference type="OrthoDB" id="419317at2759"/>
<dbReference type="Gene3D" id="3.10.20.90">
    <property type="entry name" value="Phosphatidylinositol 3-kinase Catalytic Subunit, Chain A, domain 1"/>
    <property type="match status" value="1"/>
</dbReference>
<dbReference type="SUPFAM" id="SSF101238">
    <property type="entry name" value="XPC-binding domain"/>
    <property type="match status" value="1"/>
</dbReference>
<evidence type="ECO:0000256" key="6">
    <source>
        <dbReference type="SAM" id="MobiDB-lite"/>
    </source>
</evidence>
<dbReference type="PRINTS" id="PR01839">
    <property type="entry name" value="RAD23PROTEIN"/>
</dbReference>
<organism evidence="9 10">
    <name type="scientific">Hypsibius exemplaris</name>
    <name type="common">Freshwater tardigrade</name>
    <dbReference type="NCBI Taxonomy" id="2072580"/>
    <lineage>
        <taxon>Eukaryota</taxon>
        <taxon>Metazoa</taxon>
        <taxon>Ecdysozoa</taxon>
        <taxon>Tardigrada</taxon>
        <taxon>Eutardigrada</taxon>
        <taxon>Parachela</taxon>
        <taxon>Hypsibioidea</taxon>
        <taxon>Hypsibiidae</taxon>
        <taxon>Hypsibius</taxon>
    </lineage>
</organism>
<dbReference type="GO" id="GO:0005654">
    <property type="term" value="C:nucleoplasm"/>
    <property type="evidence" value="ECO:0007669"/>
    <property type="project" value="TreeGrafter"/>
</dbReference>
<dbReference type="AlphaFoldDB" id="A0A1W0X1C8"/>
<evidence type="ECO:0000313" key="10">
    <source>
        <dbReference type="Proteomes" id="UP000192578"/>
    </source>
</evidence>
<accession>A0A1W0X1C8</accession>
<evidence type="ECO:0000259" key="7">
    <source>
        <dbReference type="PROSITE" id="PS50030"/>
    </source>
</evidence>
<keyword evidence="2 5" id="KW-0227">DNA damage</keyword>
<evidence type="ECO:0000256" key="2">
    <source>
        <dbReference type="ARBA" id="ARBA00022763"/>
    </source>
</evidence>
<comment type="caution">
    <text evidence="9">The sequence shown here is derived from an EMBL/GenBank/DDBJ whole genome shotgun (WGS) entry which is preliminary data.</text>
</comment>
<reference evidence="10" key="1">
    <citation type="submission" date="2017-01" db="EMBL/GenBank/DDBJ databases">
        <title>Comparative genomics of anhydrobiosis in the tardigrade Hypsibius dujardini.</title>
        <authorList>
            <person name="Yoshida Y."/>
            <person name="Koutsovoulos G."/>
            <person name="Laetsch D."/>
            <person name="Stevens L."/>
            <person name="Kumar S."/>
            <person name="Horikawa D."/>
            <person name="Ishino K."/>
            <person name="Komine S."/>
            <person name="Tomita M."/>
            <person name="Blaxter M."/>
            <person name="Arakawa K."/>
        </authorList>
    </citation>
    <scope>NUCLEOTIDE SEQUENCE [LARGE SCALE GENOMIC DNA]</scope>
    <source>
        <strain evidence="10">Z151</strain>
    </source>
</reference>
<dbReference type="InterPro" id="IPR029071">
    <property type="entry name" value="Ubiquitin-like_domsf"/>
</dbReference>
<dbReference type="SMART" id="SM00727">
    <property type="entry name" value="STI1"/>
    <property type="match status" value="1"/>
</dbReference>
<dbReference type="InterPro" id="IPR015360">
    <property type="entry name" value="XPC-bd"/>
</dbReference>
<evidence type="ECO:0000259" key="8">
    <source>
        <dbReference type="PROSITE" id="PS50053"/>
    </source>
</evidence>
<sequence>MQVSCRLLSQESFTVSADPSTTVGEVKRKIEELKGASFKAESLKLIYSGKVLAKDEATLEEEKYDEKGFMVVMVSKPKAPPKPAEVAQGDSSSTSSSTTTPATAAPQPAGTAVQTPTRLPVAQAPPAAATNPVVPAAASPAVTGAFGFSPAEISAMVDGIAEMGYPKAEVEQALRASFFNQERAVEYLISGVPAGSAAVPSNPVAAAAPASNQPVAAVQPPVAQGGAAEHDALADLRDSPQFAMMRQMVQQDPTLLEQFMQSIGNSNPALLDAIRNNEEDFLAMLNSPDDGEDDDDMEGEEFLDGEGGEGGEAPQGVHYVNVTPAEQAAIERLKALGFPEQMVIEAFIACDKNEEMAANLLFSGLGD</sequence>
<dbReference type="Gene3D" id="1.10.8.10">
    <property type="entry name" value="DNA helicase RuvA subunit, C-terminal domain"/>
    <property type="match status" value="2"/>
</dbReference>
<dbReference type="SMART" id="SM00213">
    <property type="entry name" value="UBQ"/>
    <property type="match status" value="1"/>
</dbReference>
<dbReference type="GO" id="GO:0070628">
    <property type="term" value="F:proteasome binding"/>
    <property type="evidence" value="ECO:0007669"/>
    <property type="project" value="TreeGrafter"/>
</dbReference>
<dbReference type="SMART" id="SM00165">
    <property type="entry name" value="UBA"/>
    <property type="match status" value="2"/>
</dbReference>
<dbReference type="InterPro" id="IPR036353">
    <property type="entry name" value="XPC-bd_sf"/>
</dbReference>
<feature type="region of interest" description="Disordered" evidence="6">
    <location>
        <begin position="79"/>
        <end position="115"/>
    </location>
</feature>
<dbReference type="PROSITE" id="PS50053">
    <property type="entry name" value="UBIQUITIN_2"/>
    <property type="match status" value="1"/>
</dbReference>
<dbReference type="InterPro" id="IPR006636">
    <property type="entry name" value="STI1_HS-bd"/>
</dbReference>
<feature type="domain" description="Ubiquitin-like" evidence="8">
    <location>
        <begin position="1"/>
        <end position="79"/>
    </location>
</feature>
<dbReference type="Pfam" id="PF00240">
    <property type="entry name" value="ubiquitin"/>
    <property type="match status" value="1"/>
</dbReference>
<dbReference type="CDD" id="cd01805">
    <property type="entry name" value="Ubl_Rad23"/>
    <property type="match status" value="1"/>
</dbReference>
<keyword evidence="10" id="KW-1185">Reference proteome</keyword>
<evidence type="ECO:0000256" key="5">
    <source>
        <dbReference type="RuleBase" id="RU367049"/>
    </source>
</evidence>
<feature type="compositionally biased region" description="Acidic residues" evidence="6">
    <location>
        <begin position="289"/>
        <end position="309"/>
    </location>
</feature>
<keyword evidence="3 5" id="KW-0234">DNA repair</keyword>
<evidence type="ECO:0000256" key="3">
    <source>
        <dbReference type="ARBA" id="ARBA00023204"/>
    </source>
</evidence>
<dbReference type="PANTHER" id="PTHR10621">
    <property type="entry name" value="UV EXCISION REPAIR PROTEIN RAD23"/>
    <property type="match status" value="1"/>
</dbReference>
<dbReference type="GO" id="GO:0003684">
    <property type="term" value="F:damaged DNA binding"/>
    <property type="evidence" value="ECO:0007669"/>
    <property type="project" value="UniProtKB-UniRule"/>
</dbReference>
<comment type="subcellular location">
    <subcellularLocation>
        <location evidence="5">Nucleus</location>
    </subcellularLocation>
    <subcellularLocation>
        <location evidence="5">Cytoplasm</location>
    </subcellularLocation>
</comment>
<comment type="similarity">
    <text evidence="5">Belongs to the RAD23 family.</text>
</comment>
<dbReference type="SUPFAM" id="SSF54236">
    <property type="entry name" value="Ubiquitin-like"/>
    <property type="match status" value="1"/>
</dbReference>
<dbReference type="InterPro" id="IPR009060">
    <property type="entry name" value="UBA-like_sf"/>
</dbReference>
<feature type="domain" description="UBA" evidence="7">
    <location>
        <begin position="324"/>
        <end position="364"/>
    </location>
</feature>
<evidence type="ECO:0000256" key="1">
    <source>
        <dbReference type="ARBA" id="ARBA00022737"/>
    </source>
</evidence>
<dbReference type="Proteomes" id="UP000192578">
    <property type="component" value="Unassembled WGS sequence"/>
</dbReference>
<dbReference type="FunFam" id="1.10.8.10:FF:000002">
    <property type="entry name" value="UV excision repair protein RAD23 homolog"/>
    <property type="match status" value="1"/>
</dbReference>
<dbReference type="GO" id="GO:0043130">
    <property type="term" value="F:ubiquitin binding"/>
    <property type="evidence" value="ECO:0007669"/>
    <property type="project" value="UniProtKB-UniRule"/>
</dbReference>
<proteinExistence type="inferred from homology"/>
<dbReference type="EMBL" id="MTYJ01000024">
    <property type="protein sequence ID" value="OQV21248.1"/>
    <property type="molecule type" value="Genomic_DNA"/>
</dbReference>
<keyword evidence="5" id="KW-0963">Cytoplasm</keyword>
<dbReference type="GO" id="GO:0005829">
    <property type="term" value="C:cytosol"/>
    <property type="evidence" value="ECO:0007669"/>
    <property type="project" value="TreeGrafter"/>
</dbReference>
<keyword evidence="1" id="KW-0677">Repeat</keyword>
<dbReference type="InterPro" id="IPR000626">
    <property type="entry name" value="Ubiquitin-like_dom"/>
</dbReference>
<evidence type="ECO:0000256" key="4">
    <source>
        <dbReference type="ARBA" id="ARBA00023242"/>
    </source>
</evidence>
<dbReference type="InterPro" id="IPR004806">
    <property type="entry name" value="Rad23"/>
</dbReference>
<evidence type="ECO:0000313" key="9">
    <source>
        <dbReference type="EMBL" id="OQV21248.1"/>
    </source>
</evidence>
<dbReference type="GO" id="GO:0031593">
    <property type="term" value="F:polyubiquitin modification-dependent protein binding"/>
    <property type="evidence" value="ECO:0007669"/>
    <property type="project" value="UniProtKB-UniRule"/>
</dbReference>
<dbReference type="SUPFAM" id="SSF46934">
    <property type="entry name" value="UBA-like"/>
    <property type="match status" value="2"/>
</dbReference>
<keyword evidence="4 5" id="KW-0539">Nucleus</keyword>
<feature type="region of interest" description="Disordered" evidence="6">
    <location>
        <begin position="287"/>
        <end position="313"/>
    </location>
</feature>